<evidence type="ECO:0000313" key="1">
    <source>
        <dbReference type="EMBL" id="OHA26927.1"/>
    </source>
</evidence>
<accession>A0A1G2MSQ5</accession>
<reference evidence="1 2" key="1">
    <citation type="journal article" date="2016" name="Nat. Commun.">
        <title>Thousands of microbial genomes shed light on interconnected biogeochemical processes in an aquifer system.</title>
        <authorList>
            <person name="Anantharaman K."/>
            <person name="Brown C.T."/>
            <person name="Hug L.A."/>
            <person name="Sharon I."/>
            <person name="Castelle C.J."/>
            <person name="Probst A.J."/>
            <person name="Thomas B.C."/>
            <person name="Singh A."/>
            <person name="Wilkins M.J."/>
            <person name="Karaoz U."/>
            <person name="Brodie E.L."/>
            <person name="Williams K.H."/>
            <person name="Hubbard S.S."/>
            <person name="Banfield J.F."/>
        </authorList>
    </citation>
    <scope>NUCLEOTIDE SEQUENCE [LARGE SCALE GENOMIC DNA]</scope>
</reference>
<comment type="caution">
    <text evidence="1">The sequence shown here is derived from an EMBL/GenBank/DDBJ whole genome shotgun (WGS) entry which is preliminary data.</text>
</comment>
<name>A0A1G2MSQ5_9BACT</name>
<dbReference type="AlphaFoldDB" id="A0A1G2MSQ5"/>
<organism evidence="1 2">
    <name type="scientific">Candidatus Taylorbacteria bacterium RIFCSPHIGHO2_02_FULL_46_13</name>
    <dbReference type="NCBI Taxonomy" id="1802312"/>
    <lineage>
        <taxon>Bacteria</taxon>
        <taxon>Candidatus Tayloriibacteriota</taxon>
    </lineage>
</organism>
<proteinExistence type="predicted"/>
<gene>
    <name evidence="1" type="ORF">A3C06_02280</name>
</gene>
<protein>
    <submittedName>
        <fullName evidence="1">Uncharacterized protein</fullName>
    </submittedName>
</protein>
<dbReference type="STRING" id="1802312.A3C06_02280"/>
<dbReference type="Proteomes" id="UP000177565">
    <property type="component" value="Unassembled WGS sequence"/>
</dbReference>
<evidence type="ECO:0000313" key="2">
    <source>
        <dbReference type="Proteomes" id="UP000177565"/>
    </source>
</evidence>
<dbReference type="EMBL" id="MHRQ01000014">
    <property type="protein sequence ID" value="OHA26927.1"/>
    <property type="molecule type" value="Genomic_DNA"/>
</dbReference>
<sequence>MKVVLSVGLVALFLLYGVGCDSEQRPQPQRDYLNPSLQENAVFSTEEKTAGGAPVSLPIAYGNDVYYFPYIQADFGNALSVFLRRHTNLEVSSIGGDVRRRFGNQDRRSKQVDVSHFDYGATVGYFVTFREKK</sequence>